<dbReference type="GO" id="GO:0016998">
    <property type="term" value="P:cell wall macromolecule catabolic process"/>
    <property type="evidence" value="ECO:0007669"/>
    <property type="project" value="InterPro"/>
</dbReference>
<dbReference type="CDD" id="cd00599">
    <property type="entry name" value="GH25_muramidase"/>
    <property type="match status" value="1"/>
</dbReference>
<dbReference type="PANTHER" id="PTHR34135">
    <property type="entry name" value="LYSOZYME"/>
    <property type="match status" value="1"/>
</dbReference>
<dbReference type="InterPro" id="IPR017853">
    <property type="entry name" value="GH"/>
</dbReference>
<reference evidence="4 5" key="1">
    <citation type="submission" date="2018-05" db="EMBL/GenBank/DDBJ databases">
        <title>Genomic Encyclopedia of Type Strains, Phase III (KMG-III): the genomes of soil and plant-associated and newly described type strains.</title>
        <authorList>
            <person name="Whitman W."/>
        </authorList>
    </citation>
    <scope>NUCLEOTIDE SEQUENCE [LARGE SCALE GENOMIC DNA]</scope>
    <source>
        <strain evidence="4 5">CECT 5696</strain>
    </source>
</reference>
<keyword evidence="2" id="KW-0378">Hydrolase</keyword>
<dbReference type="RefSeq" id="WP_110047472.1">
    <property type="nucleotide sequence ID" value="NZ_CP054610.1"/>
</dbReference>
<evidence type="ECO:0000313" key="4">
    <source>
        <dbReference type="EMBL" id="PWV90274.1"/>
    </source>
</evidence>
<dbReference type="Gene3D" id="3.20.20.80">
    <property type="entry name" value="Glycosidases"/>
    <property type="match status" value="1"/>
</dbReference>
<evidence type="ECO:0000256" key="3">
    <source>
        <dbReference type="ARBA" id="ARBA00023295"/>
    </source>
</evidence>
<proteinExistence type="inferred from homology"/>
<dbReference type="InterPro" id="IPR018077">
    <property type="entry name" value="Glyco_hydro_fam25_subgr"/>
</dbReference>
<name>A0A2V2YEY6_9BACL</name>
<keyword evidence="5" id="KW-1185">Reference proteome</keyword>
<dbReference type="PROSITE" id="PS51904">
    <property type="entry name" value="GLYCOSYL_HYDROL_F25_2"/>
    <property type="match status" value="1"/>
</dbReference>
<dbReference type="SUPFAM" id="SSF51445">
    <property type="entry name" value="(Trans)glycosidases"/>
    <property type="match status" value="1"/>
</dbReference>
<evidence type="ECO:0000256" key="1">
    <source>
        <dbReference type="ARBA" id="ARBA00010646"/>
    </source>
</evidence>
<accession>A0A2V2YEY6</accession>
<keyword evidence="3" id="KW-0326">Glycosidase</keyword>
<dbReference type="Pfam" id="PF01183">
    <property type="entry name" value="Glyco_hydro_25"/>
    <property type="match status" value="1"/>
</dbReference>
<protein>
    <submittedName>
        <fullName evidence="4">GH25 family lysozyme M1 (1,4-beta-N-acetylmuramidase)</fullName>
    </submittedName>
</protein>
<dbReference type="OrthoDB" id="9802228at2"/>
<comment type="caution">
    <text evidence="4">The sequence shown here is derived from an EMBL/GenBank/DDBJ whole genome shotgun (WGS) entry which is preliminary data.</text>
</comment>
<dbReference type="InterPro" id="IPR002053">
    <property type="entry name" value="Glyco_hydro_25"/>
</dbReference>
<dbReference type="SMART" id="SM00641">
    <property type="entry name" value="Glyco_25"/>
    <property type="match status" value="1"/>
</dbReference>
<dbReference type="Proteomes" id="UP000246635">
    <property type="component" value="Unassembled WGS sequence"/>
</dbReference>
<evidence type="ECO:0000313" key="5">
    <source>
        <dbReference type="Proteomes" id="UP000246635"/>
    </source>
</evidence>
<dbReference type="GO" id="GO:0016052">
    <property type="term" value="P:carbohydrate catabolic process"/>
    <property type="evidence" value="ECO:0007669"/>
    <property type="project" value="TreeGrafter"/>
</dbReference>
<comment type="similarity">
    <text evidence="1">Belongs to the glycosyl hydrolase 25 family.</text>
</comment>
<gene>
    <name evidence="4" type="ORF">DFQ01_14450</name>
</gene>
<dbReference type="PANTHER" id="PTHR34135:SF2">
    <property type="entry name" value="LYSOZYME"/>
    <property type="match status" value="1"/>
</dbReference>
<dbReference type="GO" id="GO:0003796">
    <property type="term" value="F:lysozyme activity"/>
    <property type="evidence" value="ECO:0007669"/>
    <property type="project" value="InterPro"/>
</dbReference>
<organism evidence="4 5">
    <name type="scientific">Paenibacillus cellulosilyticus</name>
    <dbReference type="NCBI Taxonomy" id="375489"/>
    <lineage>
        <taxon>Bacteria</taxon>
        <taxon>Bacillati</taxon>
        <taxon>Bacillota</taxon>
        <taxon>Bacilli</taxon>
        <taxon>Bacillales</taxon>
        <taxon>Paenibacillaceae</taxon>
        <taxon>Paenibacillus</taxon>
    </lineage>
</organism>
<evidence type="ECO:0000256" key="2">
    <source>
        <dbReference type="ARBA" id="ARBA00022801"/>
    </source>
</evidence>
<dbReference type="AlphaFoldDB" id="A0A2V2YEY6"/>
<sequence>MQAKAASNIKVIDVSHHQGAIDWVSVKADGVQGAFIKASEGRTGVDTKFSTNAKAAVAAGVKVGFYHYAHPENNSALVEAAKFADTVKGYAADFPHVLDVEGDAASVGGGKLSAWCVAWLQEVERLTGHPTMIYTGASFAKSYLGNQLASYPLWIAHYGVSTPMANSTWDKWSVFQYTDVGKVKGISGNVDTNAMEKSFFEKYVVEENEYMLTPEDANAIIKFLSAGYAATVQIPEAKKEFNRLANELRKASGQATQ</sequence>
<dbReference type="EMBL" id="QGTQ01000044">
    <property type="protein sequence ID" value="PWV90274.1"/>
    <property type="molecule type" value="Genomic_DNA"/>
</dbReference>
<dbReference type="GO" id="GO:0009253">
    <property type="term" value="P:peptidoglycan catabolic process"/>
    <property type="evidence" value="ECO:0007669"/>
    <property type="project" value="InterPro"/>
</dbReference>